<evidence type="ECO:0000313" key="4">
    <source>
        <dbReference type="Proteomes" id="UP000315540"/>
    </source>
</evidence>
<proteinExistence type="inferred from homology"/>
<dbReference type="EMBL" id="VFWZ01000004">
    <property type="protein sequence ID" value="TPN85364.1"/>
    <property type="molecule type" value="Genomic_DNA"/>
</dbReference>
<reference evidence="3 4" key="1">
    <citation type="submission" date="2019-06" db="EMBL/GenBank/DDBJ databases">
        <authorList>
            <person name="Meng X."/>
        </authorList>
    </citation>
    <scope>NUCLEOTIDE SEQUENCE [LARGE SCALE GENOMIC DNA]</scope>
    <source>
        <strain evidence="3 4">M625</strain>
    </source>
</reference>
<accession>A0A504J4F2</accession>
<dbReference type="OrthoDB" id="7782105at2"/>
<evidence type="ECO:0000313" key="3">
    <source>
        <dbReference type="EMBL" id="TPN85364.1"/>
    </source>
</evidence>
<dbReference type="Pfam" id="PF03795">
    <property type="entry name" value="YCII"/>
    <property type="match status" value="1"/>
</dbReference>
<dbReference type="Gene3D" id="3.30.70.1060">
    <property type="entry name" value="Dimeric alpha+beta barrel"/>
    <property type="match status" value="1"/>
</dbReference>
<dbReference type="InterPro" id="IPR011008">
    <property type="entry name" value="Dimeric_a/b-barrel"/>
</dbReference>
<protein>
    <recommendedName>
        <fullName evidence="2">YCII-related domain-containing protein</fullName>
    </recommendedName>
</protein>
<dbReference type="SUPFAM" id="SSF54909">
    <property type="entry name" value="Dimeric alpha+beta barrel"/>
    <property type="match status" value="1"/>
</dbReference>
<evidence type="ECO:0000259" key="2">
    <source>
        <dbReference type="Pfam" id="PF03795"/>
    </source>
</evidence>
<keyword evidence="4" id="KW-1185">Reference proteome</keyword>
<gene>
    <name evidence="3" type="ORF">FHK87_15210</name>
</gene>
<organism evidence="3 4">
    <name type="scientific">Aquimarina algicola</name>
    <dbReference type="NCBI Taxonomy" id="2589995"/>
    <lineage>
        <taxon>Bacteria</taxon>
        <taxon>Pseudomonadati</taxon>
        <taxon>Bacteroidota</taxon>
        <taxon>Flavobacteriia</taxon>
        <taxon>Flavobacteriales</taxon>
        <taxon>Flavobacteriaceae</taxon>
        <taxon>Aquimarina</taxon>
    </lineage>
</organism>
<dbReference type="PANTHER" id="PTHR35174:SF1">
    <property type="entry name" value="BLL0086 PROTEIN"/>
    <property type="match status" value="1"/>
</dbReference>
<dbReference type="InterPro" id="IPR005545">
    <property type="entry name" value="YCII"/>
</dbReference>
<dbReference type="Proteomes" id="UP000315540">
    <property type="component" value="Unassembled WGS sequence"/>
</dbReference>
<dbReference type="AlphaFoldDB" id="A0A504J4F2"/>
<name>A0A504J4F2_9FLAO</name>
<comment type="caution">
    <text evidence="3">The sequence shown here is derived from an EMBL/GenBank/DDBJ whole genome shotgun (WGS) entry which is preliminary data.</text>
</comment>
<dbReference type="PANTHER" id="PTHR35174">
    <property type="entry name" value="BLL7171 PROTEIN-RELATED"/>
    <property type="match status" value="1"/>
</dbReference>
<evidence type="ECO:0000256" key="1">
    <source>
        <dbReference type="ARBA" id="ARBA00007689"/>
    </source>
</evidence>
<feature type="domain" description="YCII-related" evidence="2">
    <location>
        <begin position="21"/>
        <end position="112"/>
    </location>
</feature>
<dbReference type="RefSeq" id="WP_140594607.1">
    <property type="nucleotide sequence ID" value="NZ_VFWZ01000004.1"/>
</dbReference>
<comment type="similarity">
    <text evidence="1">Belongs to the YciI family.</text>
</comment>
<sequence>MKEFMFLFRGGDEIWDTKTSEEQQDHMQHWQQWIGSIAEQDKFISGERLYSEGITVLEGGKTTDRPLTEGKELVGGFLRVKADSMEEAVEMAKGCPGFEWDNHAVEVREVWPEN</sequence>